<dbReference type="EMBL" id="FZQB01000007">
    <property type="protein sequence ID" value="SNT74351.1"/>
    <property type="molecule type" value="Genomic_DNA"/>
</dbReference>
<comment type="similarity">
    <text evidence="1 2">Belongs to the UPF0102 family.</text>
</comment>
<proteinExistence type="inferred from homology"/>
<keyword evidence="3" id="KW-0540">Nuclease</keyword>
<dbReference type="GO" id="GO:0004519">
    <property type="term" value="F:endonuclease activity"/>
    <property type="evidence" value="ECO:0007669"/>
    <property type="project" value="UniProtKB-KW"/>
</dbReference>
<evidence type="ECO:0000313" key="4">
    <source>
        <dbReference type="Proteomes" id="UP000198307"/>
    </source>
</evidence>
<dbReference type="Pfam" id="PF02021">
    <property type="entry name" value="UPF0102"/>
    <property type="match status" value="1"/>
</dbReference>
<gene>
    <name evidence="3" type="ORF">SAMN05444959_10765</name>
</gene>
<dbReference type="OrthoDB" id="9812968at2"/>
<reference evidence="3 4" key="1">
    <citation type="submission" date="2017-07" db="EMBL/GenBank/DDBJ databases">
        <authorList>
            <person name="Sun Z.S."/>
            <person name="Albrecht U."/>
            <person name="Echele G."/>
            <person name="Lee C.C."/>
        </authorList>
    </citation>
    <scope>NUCLEOTIDE SEQUENCE [LARGE SCALE GENOMIC DNA]</scope>
    <source>
        <strain evidence="3 4">DSM 14827</strain>
    </source>
</reference>
<keyword evidence="3" id="KW-0378">Hydrolase</keyword>
<dbReference type="GO" id="GO:0003676">
    <property type="term" value="F:nucleic acid binding"/>
    <property type="evidence" value="ECO:0007669"/>
    <property type="project" value="InterPro"/>
</dbReference>
<evidence type="ECO:0000256" key="1">
    <source>
        <dbReference type="ARBA" id="ARBA00006738"/>
    </source>
</evidence>
<organism evidence="3 4">
    <name type="scientific">Paracoccus seriniphilus</name>
    <dbReference type="NCBI Taxonomy" id="184748"/>
    <lineage>
        <taxon>Bacteria</taxon>
        <taxon>Pseudomonadati</taxon>
        <taxon>Pseudomonadota</taxon>
        <taxon>Alphaproteobacteria</taxon>
        <taxon>Rhodobacterales</taxon>
        <taxon>Paracoccaceae</taxon>
        <taxon>Paracoccus</taxon>
    </lineage>
</organism>
<dbReference type="InterPro" id="IPR003509">
    <property type="entry name" value="UPF0102_YraN-like"/>
</dbReference>
<keyword evidence="3" id="KW-0255">Endonuclease</keyword>
<dbReference type="Gene3D" id="3.40.1350.10">
    <property type="match status" value="1"/>
</dbReference>
<dbReference type="InterPro" id="IPR011335">
    <property type="entry name" value="Restrct_endonuc-II-like"/>
</dbReference>
<evidence type="ECO:0000313" key="3">
    <source>
        <dbReference type="EMBL" id="SNT74351.1"/>
    </source>
</evidence>
<dbReference type="AlphaFoldDB" id="A0A239PVN6"/>
<keyword evidence="4" id="KW-1185">Reference proteome</keyword>
<protein>
    <recommendedName>
        <fullName evidence="2">UPF0102 protein SAMN05444959_10765</fullName>
    </recommendedName>
</protein>
<dbReference type="InterPro" id="IPR011856">
    <property type="entry name" value="tRNA_endonuc-like_dom_sf"/>
</dbReference>
<dbReference type="HAMAP" id="MF_00048">
    <property type="entry name" value="UPF0102"/>
    <property type="match status" value="1"/>
</dbReference>
<dbReference type="Proteomes" id="UP000198307">
    <property type="component" value="Unassembled WGS sequence"/>
</dbReference>
<dbReference type="SUPFAM" id="SSF52980">
    <property type="entry name" value="Restriction endonuclease-like"/>
    <property type="match status" value="1"/>
</dbReference>
<sequence>MSRTSDPSPRQRRGRLANLSGAMAEDLVADRLQAQGMELLHRRWRGASGEVDLIARDGACMVFVEVKQARSHDVAAQRLNRAQMDRICNAAIEYCAALPSGMDSEMRFDAALVDAMGRVEIIRNAFASG</sequence>
<dbReference type="PANTHER" id="PTHR34039">
    <property type="entry name" value="UPF0102 PROTEIN YRAN"/>
    <property type="match status" value="1"/>
</dbReference>
<accession>A0A239PVN6</accession>
<evidence type="ECO:0000256" key="2">
    <source>
        <dbReference type="HAMAP-Rule" id="MF_00048"/>
    </source>
</evidence>
<name>A0A239PVN6_9RHOB</name>
<dbReference type="PANTHER" id="PTHR34039:SF1">
    <property type="entry name" value="UPF0102 PROTEIN YRAN"/>
    <property type="match status" value="1"/>
</dbReference>
<dbReference type="RefSeq" id="WP_089344487.1">
    <property type="nucleotide sequence ID" value="NZ_CP067129.1"/>
</dbReference>